<sequence length="103" mass="11483">MNDVQRRLRRERRTTPAMWAAATMVMAGTATGGVTLVALAGGEVIFWIVMAVITLVLFGSAYALLRMDLSVSRDPALRRDVVRARRAKYLSAYGPIRRSTRTR</sequence>
<proteinExistence type="predicted"/>
<reference evidence="3" key="1">
    <citation type="journal article" date="2019" name="Int. J. Syst. Evol. Microbiol.">
        <title>The Global Catalogue of Microorganisms (GCM) 10K type strain sequencing project: providing services to taxonomists for standard genome sequencing and annotation.</title>
        <authorList>
            <consortium name="The Broad Institute Genomics Platform"/>
            <consortium name="The Broad Institute Genome Sequencing Center for Infectious Disease"/>
            <person name="Wu L."/>
            <person name="Ma J."/>
        </authorList>
    </citation>
    <scope>NUCLEOTIDE SEQUENCE [LARGE SCALE GENOMIC DNA]</scope>
    <source>
        <strain evidence="3">CCM 7855</strain>
    </source>
</reference>
<name>A0ABQ1U753_9NOCA</name>
<evidence type="ECO:0000313" key="3">
    <source>
        <dbReference type="Proteomes" id="UP000632454"/>
    </source>
</evidence>
<accession>A0ABQ1U753</accession>
<feature type="transmembrane region" description="Helical" evidence="1">
    <location>
        <begin position="44"/>
        <end position="65"/>
    </location>
</feature>
<keyword evidence="1" id="KW-0472">Membrane</keyword>
<feature type="transmembrane region" description="Helical" evidence="1">
    <location>
        <begin position="16"/>
        <end position="38"/>
    </location>
</feature>
<comment type="caution">
    <text evidence="2">The sequence shown here is derived from an EMBL/GenBank/DDBJ whole genome shotgun (WGS) entry which is preliminary data.</text>
</comment>
<protein>
    <submittedName>
        <fullName evidence="2">Uncharacterized protein</fullName>
    </submittedName>
</protein>
<organism evidence="2 3">
    <name type="scientific">Williamsia phyllosphaerae</name>
    <dbReference type="NCBI Taxonomy" id="885042"/>
    <lineage>
        <taxon>Bacteria</taxon>
        <taxon>Bacillati</taxon>
        <taxon>Actinomycetota</taxon>
        <taxon>Actinomycetes</taxon>
        <taxon>Mycobacteriales</taxon>
        <taxon>Nocardiaceae</taxon>
        <taxon>Williamsia</taxon>
    </lineage>
</organism>
<dbReference type="EMBL" id="BMCS01000001">
    <property type="protein sequence ID" value="GGF10498.1"/>
    <property type="molecule type" value="Genomic_DNA"/>
</dbReference>
<keyword evidence="1" id="KW-1133">Transmembrane helix</keyword>
<gene>
    <name evidence="2" type="ORF">GCM10007298_03090</name>
</gene>
<dbReference type="Proteomes" id="UP000632454">
    <property type="component" value="Unassembled WGS sequence"/>
</dbReference>
<keyword evidence="3" id="KW-1185">Reference proteome</keyword>
<evidence type="ECO:0000256" key="1">
    <source>
        <dbReference type="SAM" id="Phobius"/>
    </source>
</evidence>
<evidence type="ECO:0000313" key="2">
    <source>
        <dbReference type="EMBL" id="GGF10498.1"/>
    </source>
</evidence>
<keyword evidence="1" id="KW-0812">Transmembrane</keyword>